<dbReference type="Proteomes" id="UP001157502">
    <property type="component" value="Chromosome 8"/>
</dbReference>
<proteinExistence type="predicted"/>
<accession>A0ACC2GW49</accession>
<protein>
    <submittedName>
        <fullName evidence="1">Uncharacterized protein</fullName>
    </submittedName>
</protein>
<comment type="caution">
    <text evidence="1">The sequence shown here is derived from an EMBL/GenBank/DDBJ whole genome shotgun (WGS) entry which is preliminary data.</text>
</comment>
<evidence type="ECO:0000313" key="2">
    <source>
        <dbReference type="Proteomes" id="UP001157502"/>
    </source>
</evidence>
<gene>
    <name evidence="1" type="ORF">DPEC_G00096900</name>
</gene>
<keyword evidence="2" id="KW-1185">Reference proteome</keyword>
<name>A0ACC2GW49_DALPE</name>
<evidence type="ECO:0000313" key="1">
    <source>
        <dbReference type="EMBL" id="KAJ8007701.1"/>
    </source>
</evidence>
<dbReference type="EMBL" id="CM055735">
    <property type="protein sequence ID" value="KAJ8007701.1"/>
    <property type="molecule type" value="Genomic_DNA"/>
</dbReference>
<reference evidence="1" key="1">
    <citation type="submission" date="2021-05" db="EMBL/GenBank/DDBJ databases">
        <authorList>
            <person name="Pan Q."/>
            <person name="Jouanno E."/>
            <person name="Zahm M."/>
            <person name="Klopp C."/>
            <person name="Cabau C."/>
            <person name="Louis A."/>
            <person name="Berthelot C."/>
            <person name="Parey E."/>
            <person name="Roest Crollius H."/>
            <person name="Montfort J."/>
            <person name="Robinson-Rechavi M."/>
            <person name="Bouchez O."/>
            <person name="Lampietro C."/>
            <person name="Lopez Roques C."/>
            <person name="Donnadieu C."/>
            <person name="Postlethwait J."/>
            <person name="Bobe J."/>
            <person name="Dillon D."/>
            <person name="Chandos A."/>
            <person name="von Hippel F."/>
            <person name="Guiguen Y."/>
        </authorList>
    </citation>
    <scope>NUCLEOTIDE SEQUENCE</scope>
    <source>
        <strain evidence="1">YG-Jan2019</strain>
    </source>
</reference>
<sequence>MTIALKSNPSHLKELDLSYNHLGDSGVRLLSAGLEDPHWRLENLNMDDCGEWRSKSGLKKYVCHLTLDPNTVNRKLSLSEKNRKWAACGLSLGLMKSVLHPWGQISVRAMCLYLNSLIGRHP</sequence>
<organism evidence="1 2">
    <name type="scientific">Dallia pectoralis</name>
    <name type="common">Alaska blackfish</name>
    <dbReference type="NCBI Taxonomy" id="75939"/>
    <lineage>
        <taxon>Eukaryota</taxon>
        <taxon>Metazoa</taxon>
        <taxon>Chordata</taxon>
        <taxon>Craniata</taxon>
        <taxon>Vertebrata</taxon>
        <taxon>Euteleostomi</taxon>
        <taxon>Actinopterygii</taxon>
        <taxon>Neopterygii</taxon>
        <taxon>Teleostei</taxon>
        <taxon>Protacanthopterygii</taxon>
        <taxon>Esociformes</taxon>
        <taxon>Umbridae</taxon>
        <taxon>Dallia</taxon>
    </lineage>
</organism>